<proteinExistence type="predicted"/>
<reference evidence="1" key="1">
    <citation type="submission" date="2018-05" db="EMBL/GenBank/DDBJ databases">
        <authorList>
            <person name="Lanie J.A."/>
            <person name="Ng W.-L."/>
            <person name="Kazmierczak K.M."/>
            <person name="Andrzejewski T.M."/>
            <person name="Davidsen T.M."/>
            <person name="Wayne K.J."/>
            <person name="Tettelin H."/>
            <person name="Glass J.I."/>
            <person name="Rusch D."/>
            <person name="Podicherti R."/>
            <person name="Tsui H.-C.T."/>
            <person name="Winkler M.E."/>
        </authorList>
    </citation>
    <scope>NUCLEOTIDE SEQUENCE</scope>
</reference>
<dbReference type="EMBL" id="UINC01128217">
    <property type="protein sequence ID" value="SVD07822.1"/>
    <property type="molecule type" value="Genomic_DNA"/>
</dbReference>
<feature type="non-terminal residue" evidence="1">
    <location>
        <position position="1"/>
    </location>
</feature>
<gene>
    <name evidence="1" type="ORF">METZ01_LOCUS360676</name>
</gene>
<feature type="non-terminal residue" evidence="1">
    <location>
        <position position="312"/>
    </location>
</feature>
<sequence length="312" mass="34539">SPVVTRGGSWNFTGRLFDEDSSGHPGLEGRELTMRIDGEIVATITTSIDGTFSYTHDLGYAIARGPHNIAFSFSGETYYLPTQYNVTVYSRADIDIEVFPINLDIIRGDPNSPIKLQGRILEVGGESNVMHNMTISLNWEDLLLSLSSNPWADDGTEHFGLITNAIQLMPPGPLTLTIKVEPDGSRYLNGDSLEVEVVILISVVYDFNPDSLYIAKDQRLLTGSVNVTALDTGQVVPDFPLSAYLVKGTCENKQTSHFNVVGLTDQNGLFVYQFESFQGLPSFYNRTFWGEMRVCFTTDSDSVDYDGKIFLV</sequence>
<dbReference type="AlphaFoldDB" id="A0A382SE13"/>
<protein>
    <submittedName>
        <fullName evidence="1">Uncharacterized protein</fullName>
    </submittedName>
</protein>
<accession>A0A382SE13</accession>
<name>A0A382SE13_9ZZZZ</name>
<organism evidence="1">
    <name type="scientific">marine metagenome</name>
    <dbReference type="NCBI Taxonomy" id="408172"/>
    <lineage>
        <taxon>unclassified sequences</taxon>
        <taxon>metagenomes</taxon>
        <taxon>ecological metagenomes</taxon>
    </lineage>
</organism>
<evidence type="ECO:0000313" key="1">
    <source>
        <dbReference type="EMBL" id="SVD07822.1"/>
    </source>
</evidence>